<keyword evidence="7 9" id="KW-0472">Membrane</keyword>
<keyword evidence="2 9" id="KW-0813">Transport</keyword>
<feature type="transmembrane region" description="Helical" evidence="9">
    <location>
        <begin position="32"/>
        <end position="54"/>
    </location>
</feature>
<dbReference type="RefSeq" id="WP_254674546.1">
    <property type="nucleotide sequence ID" value="NZ_JAMWDU010000003.1"/>
</dbReference>
<comment type="similarity">
    <text evidence="8 9">Belongs to the TRAP transporter small permease family.</text>
</comment>
<evidence type="ECO:0000256" key="5">
    <source>
        <dbReference type="ARBA" id="ARBA00022692"/>
    </source>
</evidence>
<keyword evidence="5 9" id="KW-0812">Transmembrane</keyword>
<evidence type="ECO:0000256" key="6">
    <source>
        <dbReference type="ARBA" id="ARBA00022989"/>
    </source>
</evidence>
<feature type="transmembrane region" description="Helical" evidence="9">
    <location>
        <begin position="103"/>
        <end position="124"/>
    </location>
</feature>
<evidence type="ECO:0000256" key="4">
    <source>
        <dbReference type="ARBA" id="ARBA00022519"/>
    </source>
</evidence>
<keyword evidence="4 9" id="KW-0997">Cell inner membrane</keyword>
<dbReference type="PANTHER" id="PTHR35011">
    <property type="entry name" value="2,3-DIKETO-L-GULONATE TRAP TRANSPORTER SMALL PERMEASE PROTEIN YIAM"/>
    <property type="match status" value="1"/>
</dbReference>
<feature type="transmembrane region" description="Helical" evidence="9">
    <location>
        <begin position="157"/>
        <end position="178"/>
    </location>
</feature>
<comment type="subcellular location">
    <subcellularLocation>
        <location evidence="1 9">Cell inner membrane</location>
        <topology evidence="1 9">Multi-pass membrane protein</topology>
    </subcellularLocation>
</comment>
<feature type="domain" description="Tripartite ATP-independent periplasmic transporters DctQ component" evidence="10">
    <location>
        <begin position="41"/>
        <end position="179"/>
    </location>
</feature>
<dbReference type="InterPro" id="IPR007387">
    <property type="entry name" value="TRAP_DctQ"/>
</dbReference>
<evidence type="ECO:0000259" key="10">
    <source>
        <dbReference type="Pfam" id="PF04290"/>
    </source>
</evidence>
<dbReference type="AlphaFoldDB" id="A0A9Q4AP09"/>
<evidence type="ECO:0000256" key="7">
    <source>
        <dbReference type="ARBA" id="ARBA00023136"/>
    </source>
</evidence>
<evidence type="ECO:0000256" key="1">
    <source>
        <dbReference type="ARBA" id="ARBA00004429"/>
    </source>
</evidence>
<keyword evidence="6 9" id="KW-1133">Transmembrane helix</keyword>
<evidence type="ECO:0000313" key="12">
    <source>
        <dbReference type="Proteomes" id="UP001060275"/>
    </source>
</evidence>
<accession>A0A9Q4AP09</accession>
<organism evidence="11 12">
    <name type="scientific">Devosia ureilytica</name>
    <dbReference type="NCBI Taxonomy" id="2952754"/>
    <lineage>
        <taxon>Bacteria</taxon>
        <taxon>Pseudomonadati</taxon>
        <taxon>Pseudomonadota</taxon>
        <taxon>Alphaproteobacteria</taxon>
        <taxon>Hyphomicrobiales</taxon>
        <taxon>Devosiaceae</taxon>
        <taxon>Devosia</taxon>
    </lineage>
</organism>
<evidence type="ECO:0000256" key="9">
    <source>
        <dbReference type="RuleBase" id="RU369079"/>
    </source>
</evidence>
<comment type="function">
    <text evidence="9">Part of the tripartite ATP-independent periplasmic (TRAP) transport system.</text>
</comment>
<sequence length="192" mass="20925">MTKEAEIIAAVEDGDAEIRTGFDRVIAGSSNILAWAIFAAFVITVVEVIARYVFDSPTFWAHESTTFLIAATFLIGGPIALARDKHIRVRMFYDAVTPARRRLLDIVNSVIALVFFAGLAYAGWIMVGKSWFSPIGELRLEGTGTSWNPPTPALLKMLVLVAVGVMFVQTLLHLIAAIRRDVSSPSTTAGEK</sequence>
<protein>
    <recommendedName>
        <fullName evidence="9">TRAP transporter small permease protein</fullName>
    </recommendedName>
</protein>
<keyword evidence="3" id="KW-1003">Cell membrane</keyword>
<feature type="transmembrane region" description="Helical" evidence="9">
    <location>
        <begin position="60"/>
        <end position="82"/>
    </location>
</feature>
<name>A0A9Q4AP09_9HYPH</name>
<keyword evidence="12" id="KW-1185">Reference proteome</keyword>
<proteinExistence type="inferred from homology"/>
<evidence type="ECO:0000313" key="11">
    <source>
        <dbReference type="EMBL" id="MCP8887472.1"/>
    </source>
</evidence>
<evidence type="ECO:0000256" key="8">
    <source>
        <dbReference type="ARBA" id="ARBA00038436"/>
    </source>
</evidence>
<comment type="subunit">
    <text evidence="9">The complex comprises the extracytoplasmic solute receptor protein and the two transmembrane proteins.</text>
</comment>
<gene>
    <name evidence="11" type="ORF">NF348_10175</name>
</gene>
<comment type="caution">
    <text evidence="11">The sequence shown here is derived from an EMBL/GenBank/DDBJ whole genome shotgun (WGS) entry which is preliminary data.</text>
</comment>
<dbReference type="EMBL" id="JAMWDU010000003">
    <property type="protein sequence ID" value="MCP8887472.1"/>
    <property type="molecule type" value="Genomic_DNA"/>
</dbReference>
<dbReference type="GO" id="GO:0005886">
    <property type="term" value="C:plasma membrane"/>
    <property type="evidence" value="ECO:0007669"/>
    <property type="project" value="UniProtKB-SubCell"/>
</dbReference>
<dbReference type="GO" id="GO:0022857">
    <property type="term" value="F:transmembrane transporter activity"/>
    <property type="evidence" value="ECO:0007669"/>
    <property type="project" value="UniProtKB-UniRule"/>
</dbReference>
<dbReference type="Pfam" id="PF04290">
    <property type="entry name" value="DctQ"/>
    <property type="match status" value="1"/>
</dbReference>
<reference evidence="11" key="1">
    <citation type="submission" date="2022-06" db="EMBL/GenBank/DDBJ databases">
        <title>Devosia sp. XJ19-45 genome assembly.</title>
        <authorList>
            <person name="Li B."/>
            <person name="Cai M."/>
            <person name="Nie G."/>
            <person name="Li W."/>
        </authorList>
    </citation>
    <scope>NUCLEOTIDE SEQUENCE</scope>
    <source>
        <strain evidence="11">XJ19-45</strain>
    </source>
</reference>
<evidence type="ECO:0000256" key="2">
    <source>
        <dbReference type="ARBA" id="ARBA00022448"/>
    </source>
</evidence>
<dbReference type="InterPro" id="IPR055348">
    <property type="entry name" value="DctQ"/>
</dbReference>
<dbReference type="Proteomes" id="UP001060275">
    <property type="component" value="Unassembled WGS sequence"/>
</dbReference>
<evidence type="ECO:0000256" key="3">
    <source>
        <dbReference type="ARBA" id="ARBA00022475"/>
    </source>
</evidence>
<dbReference type="PANTHER" id="PTHR35011:SF4">
    <property type="entry name" value="SLL1102 PROTEIN"/>
    <property type="match status" value="1"/>
</dbReference>